<evidence type="ECO:0000256" key="4">
    <source>
        <dbReference type="ARBA" id="ARBA00022691"/>
    </source>
</evidence>
<feature type="compositionally biased region" description="Polar residues" evidence="5">
    <location>
        <begin position="321"/>
        <end position="331"/>
    </location>
</feature>
<feature type="region of interest" description="Disordered" evidence="5">
    <location>
        <begin position="302"/>
        <end position="331"/>
    </location>
</feature>
<proteinExistence type="inferred from homology"/>
<dbReference type="InterPro" id="IPR010233">
    <property type="entry name" value="UbiG_MeTrfase"/>
</dbReference>
<feature type="signal peptide" evidence="6">
    <location>
        <begin position="1"/>
        <end position="21"/>
    </location>
</feature>
<protein>
    <submittedName>
        <fullName evidence="7">Uncharacterized protein</fullName>
    </submittedName>
</protein>
<keyword evidence="2" id="KW-0808">Transferase</keyword>
<feature type="non-terminal residue" evidence="7">
    <location>
        <position position="1"/>
    </location>
</feature>
<gene>
    <name evidence="7" type="ORF">QYM36_010181</name>
</gene>
<dbReference type="CDD" id="cd02440">
    <property type="entry name" value="AdoMet_MTases"/>
    <property type="match status" value="1"/>
</dbReference>
<keyword evidence="6" id="KW-0732">Signal</keyword>
<dbReference type="GO" id="GO:0010420">
    <property type="term" value="F:polyprenyldihydroxybenzoate methyltransferase activity"/>
    <property type="evidence" value="ECO:0007669"/>
    <property type="project" value="InterPro"/>
</dbReference>
<evidence type="ECO:0000256" key="5">
    <source>
        <dbReference type="SAM" id="MobiDB-lite"/>
    </source>
</evidence>
<dbReference type="GO" id="GO:0061542">
    <property type="term" value="F:3-demethylubiquinol 3-O-methyltransferase activity"/>
    <property type="evidence" value="ECO:0007669"/>
    <property type="project" value="InterPro"/>
</dbReference>
<dbReference type="PANTHER" id="PTHR43464">
    <property type="entry name" value="METHYLTRANSFERASE"/>
    <property type="match status" value="1"/>
</dbReference>
<keyword evidence="4" id="KW-0949">S-adenosyl-L-methionine</keyword>
<keyword evidence="8" id="KW-1185">Reference proteome</keyword>
<name>A0AA88HTI7_ARTSF</name>
<accession>A0AA88HTI7</accession>
<dbReference type="Pfam" id="PF13489">
    <property type="entry name" value="Methyltransf_23"/>
    <property type="match status" value="1"/>
</dbReference>
<keyword evidence="1" id="KW-0489">Methyltransferase</keyword>
<evidence type="ECO:0000313" key="8">
    <source>
        <dbReference type="Proteomes" id="UP001187531"/>
    </source>
</evidence>
<dbReference type="AlphaFoldDB" id="A0AA88HTI7"/>
<dbReference type="GO" id="GO:0005739">
    <property type="term" value="C:mitochondrion"/>
    <property type="evidence" value="ECO:0007669"/>
    <property type="project" value="TreeGrafter"/>
</dbReference>
<dbReference type="NCBIfam" id="TIGR01983">
    <property type="entry name" value="UbiG"/>
    <property type="match status" value="1"/>
</dbReference>
<dbReference type="SUPFAM" id="SSF53335">
    <property type="entry name" value="S-adenosyl-L-methionine-dependent methyltransferases"/>
    <property type="match status" value="1"/>
</dbReference>
<organism evidence="7 8">
    <name type="scientific">Artemia franciscana</name>
    <name type="common">Brine shrimp</name>
    <name type="synonym">Artemia sanfranciscana</name>
    <dbReference type="NCBI Taxonomy" id="6661"/>
    <lineage>
        <taxon>Eukaryota</taxon>
        <taxon>Metazoa</taxon>
        <taxon>Ecdysozoa</taxon>
        <taxon>Arthropoda</taxon>
        <taxon>Crustacea</taxon>
        <taxon>Branchiopoda</taxon>
        <taxon>Anostraca</taxon>
        <taxon>Artemiidae</taxon>
        <taxon>Artemia</taxon>
    </lineage>
</organism>
<reference evidence="7" key="1">
    <citation type="submission" date="2023-07" db="EMBL/GenBank/DDBJ databases">
        <title>Chromosome-level genome assembly of Artemia franciscana.</title>
        <authorList>
            <person name="Jo E."/>
        </authorList>
    </citation>
    <scope>NUCLEOTIDE SEQUENCE</scope>
    <source>
        <tissue evidence="7">Whole body</tissue>
    </source>
</reference>
<evidence type="ECO:0000256" key="2">
    <source>
        <dbReference type="ARBA" id="ARBA00022679"/>
    </source>
</evidence>
<dbReference type="Proteomes" id="UP001187531">
    <property type="component" value="Unassembled WGS sequence"/>
</dbReference>
<sequence length="331" mass="36384">SILNILHALLITMIVSRFKLCSRIRFQKVSFYSSQSTDSTANLGSNEAQTSTINEHELSKFKAVSNSWWDRNGEAKALHSMNKLRIPFIRDGILSTQVTKAEKAKSNRSLAGYSILDVGCGGGLLSEALARIGANVTGIDAVAENIEIAQGHALADPLLTDLTYITSTVEEHKFNFEGNYDAVVASEVIEHVENPQFFVASCAALTKPGGSLFITTINRTQLSWITAIVGAEYILRILPKGIHDWNKFVSPDELEVMLTSSGFQPVKKHGMLYNFLANDWVWTKNTDVNFAIHAVKTLKEKEVQEAPEKLDEDLSGERQPAATSGVTSELP</sequence>
<comment type="caution">
    <text evidence="7">The sequence shown here is derived from an EMBL/GenBank/DDBJ whole genome shotgun (WGS) entry which is preliminary data.</text>
</comment>
<keyword evidence="3" id="KW-0831">Ubiquinone biosynthesis</keyword>
<evidence type="ECO:0000256" key="6">
    <source>
        <dbReference type="SAM" id="SignalP"/>
    </source>
</evidence>
<evidence type="ECO:0000256" key="1">
    <source>
        <dbReference type="ARBA" id="ARBA00022603"/>
    </source>
</evidence>
<dbReference type="HAMAP" id="MF_00472">
    <property type="entry name" value="UbiG"/>
    <property type="match status" value="1"/>
</dbReference>
<evidence type="ECO:0000256" key="3">
    <source>
        <dbReference type="ARBA" id="ARBA00022688"/>
    </source>
</evidence>
<dbReference type="GO" id="GO:0032259">
    <property type="term" value="P:methylation"/>
    <property type="evidence" value="ECO:0007669"/>
    <property type="project" value="UniProtKB-KW"/>
</dbReference>
<feature type="chain" id="PRO_5041709099" evidence="6">
    <location>
        <begin position="22"/>
        <end position="331"/>
    </location>
</feature>
<evidence type="ECO:0000313" key="7">
    <source>
        <dbReference type="EMBL" id="KAK2715475.1"/>
    </source>
</evidence>
<dbReference type="PANTHER" id="PTHR43464:SF19">
    <property type="entry name" value="UBIQUINONE BIOSYNTHESIS O-METHYLTRANSFERASE, MITOCHONDRIAL"/>
    <property type="match status" value="1"/>
</dbReference>
<dbReference type="EMBL" id="JAVRJZ010000012">
    <property type="protein sequence ID" value="KAK2715475.1"/>
    <property type="molecule type" value="Genomic_DNA"/>
</dbReference>
<dbReference type="InterPro" id="IPR029063">
    <property type="entry name" value="SAM-dependent_MTases_sf"/>
</dbReference>
<dbReference type="Gene3D" id="3.40.50.150">
    <property type="entry name" value="Vaccinia Virus protein VP39"/>
    <property type="match status" value="1"/>
</dbReference>